<comment type="caution">
    <text evidence="2">The sequence shown here is derived from an EMBL/GenBank/DDBJ whole genome shotgun (WGS) entry which is preliminary data.</text>
</comment>
<dbReference type="Proteomes" id="UP000321379">
    <property type="component" value="Unassembled WGS sequence"/>
</dbReference>
<dbReference type="Gene3D" id="3.30.450.180">
    <property type="match status" value="1"/>
</dbReference>
<dbReference type="SUPFAM" id="SSF47413">
    <property type="entry name" value="lambda repressor-like DNA-binding domains"/>
    <property type="match status" value="1"/>
</dbReference>
<dbReference type="AlphaFoldDB" id="A0A5C8UNA6"/>
<gene>
    <name evidence="2" type="ORF">FVP33_15345</name>
</gene>
<dbReference type="Pfam" id="PF13560">
    <property type="entry name" value="HTH_31"/>
    <property type="match status" value="1"/>
</dbReference>
<dbReference type="SMART" id="SM00530">
    <property type="entry name" value="HTH_XRE"/>
    <property type="match status" value="1"/>
</dbReference>
<evidence type="ECO:0000313" key="3">
    <source>
        <dbReference type="Proteomes" id="UP000321379"/>
    </source>
</evidence>
<reference evidence="2 3" key="1">
    <citation type="submission" date="2019-08" db="EMBL/GenBank/DDBJ databases">
        <title>Bacterial whole genome sequence for Glaciihabitans sp. CHu50b-6-2.</title>
        <authorList>
            <person name="Jin L."/>
        </authorList>
    </citation>
    <scope>NUCLEOTIDE SEQUENCE [LARGE SCALE GENOMIC DNA]</scope>
    <source>
        <strain evidence="2 3">CHu50b-6-2</strain>
    </source>
</reference>
<proteinExistence type="predicted"/>
<evidence type="ECO:0000259" key="1">
    <source>
        <dbReference type="PROSITE" id="PS50943"/>
    </source>
</evidence>
<dbReference type="Gene3D" id="1.10.260.40">
    <property type="entry name" value="lambda repressor-like DNA-binding domains"/>
    <property type="match status" value="1"/>
</dbReference>
<dbReference type="PANTHER" id="PTHR35010">
    <property type="entry name" value="BLL4672 PROTEIN-RELATED"/>
    <property type="match status" value="1"/>
</dbReference>
<evidence type="ECO:0000313" key="2">
    <source>
        <dbReference type="EMBL" id="TXN28899.1"/>
    </source>
</evidence>
<organism evidence="2 3">
    <name type="scientific">Lacisediminihabitans profunda</name>
    <dbReference type="NCBI Taxonomy" id="2594790"/>
    <lineage>
        <taxon>Bacteria</taxon>
        <taxon>Bacillati</taxon>
        <taxon>Actinomycetota</taxon>
        <taxon>Actinomycetes</taxon>
        <taxon>Micrococcales</taxon>
        <taxon>Microbacteriaceae</taxon>
        <taxon>Lacisediminihabitans</taxon>
    </lineage>
</organism>
<dbReference type="CDD" id="cd00093">
    <property type="entry name" value="HTH_XRE"/>
    <property type="match status" value="1"/>
</dbReference>
<dbReference type="InterPro" id="IPR041413">
    <property type="entry name" value="MLTR_LBD"/>
</dbReference>
<dbReference type="GO" id="GO:0003677">
    <property type="term" value="F:DNA binding"/>
    <property type="evidence" value="ECO:0007669"/>
    <property type="project" value="InterPro"/>
</dbReference>
<name>A0A5C8UNA6_9MICO</name>
<feature type="domain" description="HTH cro/C1-type" evidence="1">
    <location>
        <begin position="32"/>
        <end position="83"/>
    </location>
</feature>
<dbReference type="PANTHER" id="PTHR35010:SF2">
    <property type="entry name" value="BLL4672 PROTEIN"/>
    <property type="match status" value="1"/>
</dbReference>
<dbReference type="InterPro" id="IPR010982">
    <property type="entry name" value="Lambda_DNA-bd_dom_sf"/>
</dbReference>
<dbReference type="EMBL" id="VRMG01000010">
    <property type="protein sequence ID" value="TXN28899.1"/>
    <property type="molecule type" value="Genomic_DNA"/>
</dbReference>
<dbReference type="Pfam" id="PF17765">
    <property type="entry name" value="MLTR_LBD"/>
    <property type="match status" value="1"/>
</dbReference>
<dbReference type="InterPro" id="IPR001387">
    <property type="entry name" value="Cro/C1-type_HTH"/>
</dbReference>
<dbReference type="PROSITE" id="PS50943">
    <property type="entry name" value="HTH_CROC1"/>
    <property type="match status" value="1"/>
</dbReference>
<protein>
    <submittedName>
        <fullName evidence="2">Helix-turn-helix domain-containing protein</fullName>
    </submittedName>
</protein>
<dbReference type="RefSeq" id="WP_147784569.1">
    <property type="nucleotide sequence ID" value="NZ_VRMG01000010.1"/>
</dbReference>
<keyword evidence="3" id="KW-1185">Reference proteome</keyword>
<sequence length="292" mass="32072">MDSRDDIREFLTSRRAKITPEQAKLPAYGGNRRVAGLRREEVAMLAGVSVDYYTKLERGNFGSVSEGVLEALVRALHLDAAEREHLFHLANATATIRPGGHRGASHQVRQAVQRVVDGLADAPAFVRNNRRDLLASNALGRALYSPIYEGTPPGQPVNTLRFLFFDPNARAFFRDWNTAAADVVANLRTEVGRDPHDRLLQELIGDLLARSTEFSTLWASHDVRYHDSGFKCLHHPEFGDLDLTFETMDLPADPGQALIVYGSEPGSATEASLRLLASWAATAAVETPADAT</sequence>
<accession>A0A5C8UNA6</accession>